<organism evidence="7 8">
    <name type="scientific">Microcella daejeonensis</name>
    <dbReference type="NCBI Taxonomy" id="2994971"/>
    <lineage>
        <taxon>Bacteria</taxon>
        <taxon>Bacillati</taxon>
        <taxon>Actinomycetota</taxon>
        <taxon>Actinomycetes</taxon>
        <taxon>Micrococcales</taxon>
        <taxon>Microbacteriaceae</taxon>
        <taxon>Microcella</taxon>
    </lineage>
</organism>
<gene>
    <name evidence="7" type="ORF">OVN18_07055</name>
</gene>
<dbReference type="InterPro" id="IPR052708">
    <property type="entry name" value="PxpC"/>
</dbReference>
<evidence type="ECO:0000259" key="6">
    <source>
        <dbReference type="SMART" id="SM00797"/>
    </source>
</evidence>
<dbReference type="Pfam" id="PF02626">
    <property type="entry name" value="CT_A_B"/>
    <property type="match status" value="1"/>
</dbReference>
<dbReference type="SUPFAM" id="SSF50891">
    <property type="entry name" value="Cyclophilin-like"/>
    <property type="match status" value="2"/>
</dbReference>
<dbReference type="GO" id="GO:0016787">
    <property type="term" value="F:hydrolase activity"/>
    <property type="evidence" value="ECO:0007669"/>
    <property type="project" value="UniProtKB-KW"/>
</dbReference>
<dbReference type="NCBIfam" id="TIGR00724">
    <property type="entry name" value="urea_amlyse_rel"/>
    <property type="match status" value="1"/>
</dbReference>
<dbReference type="PANTHER" id="PTHR43309:SF3">
    <property type="entry name" value="5-OXOPROLINASE SUBUNIT C"/>
    <property type="match status" value="1"/>
</dbReference>
<dbReference type="PANTHER" id="PTHR43309">
    <property type="entry name" value="5-OXOPROLINASE SUBUNIT C"/>
    <property type="match status" value="1"/>
</dbReference>
<sequence>MRLLPAGDRALLAEFDSLAEALGAHAAWGMDRPPGVLELVPAARTVLVRIDPAVLGLGHAEHWLRSTADAEGGAGLGAAGAADLQQGRSIPIAVHYDGEDLAVVAEAWGCTVAEVAERHTAVEWVCAFSGFAPGFPYLVPAAILDDPDAAPPLPALPRRATSRSRVPAGAVALAAEYCGIYPRSSPGGWQLIGRTDVVLWDAGRAHPALIAPGDRVRFVPASTGDADRVASALPPPPAAAIAVPGSAPDAPAAGLGTPPPTAESPGVLNRDQGGAPTRTGPEGRDARLEAAPARSLHVLDPGPRTLVQDLGRPGLAALGVGAAGAMDRAAHRLANRLVGNPEQAATLEVLLGGLVLALPEGAWIAVTGGTGPVSLDGRPVAPHAAVRADRDGAELRLGPLEHGLRAVVAVRGGVDAPATLGSRSRDSLAELGPRPLEAGQRVPLGPEPTGPVPSVDLVPIDPPTDGAVDLAVRPGPRRDWFEEAAWSTLLDAEWTVSARSDRTGLRLDGPALARDPAAVGRELPSEGMLPGSIQVSPDGAPTVLGPDAPVTGGYPVIAVLTDAALDLLAQLRPGQPVRLRLATGRR</sequence>
<evidence type="ECO:0000259" key="5">
    <source>
        <dbReference type="SMART" id="SM00796"/>
    </source>
</evidence>
<dbReference type="InterPro" id="IPR029000">
    <property type="entry name" value="Cyclophilin-like_dom_sf"/>
</dbReference>
<keyword evidence="1" id="KW-0547">Nucleotide-binding</keyword>
<dbReference type="Gene3D" id="2.40.100.10">
    <property type="entry name" value="Cyclophilin-like"/>
    <property type="match status" value="2"/>
</dbReference>
<feature type="compositionally biased region" description="Low complexity" evidence="4">
    <location>
        <begin position="240"/>
        <end position="256"/>
    </location>
</feature>
<dbReference type="SMART" id="SM00797">
    <property type="entry name" value="AHS2"/>
    <property type="match status" value="1"/>
</dbReference>
<dbReference type="SMART" id="SM00796">
    <property type="entry name" value="AHS1"/>
    <property type="match status" value="1"/>
</dbReference>
<evidence type="ECO:0000256" key="2">
    <source>
        <dbReference type="ARBA" id="ARBA00022801"/>
    </source>
</evidence>
<feature type="domain" description="Carboxyltransferase" evidence="5">
    <location>
        <begin position="1"/>
        <end position="210"/>
    </location>
</feature>
<feature type="domain" description="Carboxyltransferase" evidence="6">
    <location>
        <begin position="317"/>
        <end position="586"/>
    </location>
</feature>
<dbReference type="Proteomes" id="UP001164706">
    <property type="component" value="Chromosome"/>
</dbReference>
<dbReference type="EMBL" id="CP113089">
    <property type="protein sequence ID" value="WAB80339.1"/>
    <property type="molecule type" value="Genomic_DNA"/>
</dbReference>
<accession>A0A9E8MIT8</accession>
<evidence type="ECO:0000313" key="7">
    <source>
        <dbReference type="EMBL" id="WAB80339.1"/>
    </source>
</evidence>
<keyword evidence="3" id="KW-0067">ATP-binding</keyword>
<name>A0A9E8MIT8_9MICO</name>
<dbReference type="InterPro" id="IPR003778">
    <property type="entry name" value="CT_A_B"/>
</dbReference>
<keyword evidence="2" id="KW-0378">Hydrolase</keyword>
<evidence type="ECO:0000256" key="4">
    <source>
        <dbReference type="SAM" id="MobiDB-lite"/>
    </source>
</evidence>
<proteinExistence type="predicted"/>
<dbReference type="GO" id="GO:0005524">
    <property type="term" value="F:ATP binding"/>
    <property type="evidence" value="ECO:0007669"/>
    <property type="project" value="UniProtKB-KW"/>
</dbReference>
<evidence type="ECO:0000256" key="1">
    <source>
        <dbReference type="ARBA" id="ARBA00022741"/>
    </source>
</evidence>
<dbReference type="Gene3D" id="3.30.1360.40">
    <property type="match status" value="1"/>
</dbReference>
<feature type="region of interest" description="Disordered" evidence="4">
    <location>
        <begin position="240"/>
        <end position="286"/>
    </location>
</feature>
<dbReference type="AlphaFoldDB" id="A0A9E8MIT8"/>
<dbReference type="SUPFAM" id="SSF160467">
    <property type="entry name" value="PH0987 N-terminal domain-like"/>
    <property type="match status" value="1"/>
</dbReference>
<dbReference type="KEGG" id="mdb:OVN18_07055"/>
<dbReference type="InterPro" id="IPR003833">
    <property type="entry name" value="CT_C_D"/>
</dbReference>
<protein>
    <submittedName>
        <fullName evidence="7">5-oxoprolinase/urea amidolyase family protein</fullName>
    </submittedName>
</protein>
<reference evidence="7" key="1">
    <citation type="submission" date="2022-11" db="EMBL/GenBank/DDBJ databases">
        <title>Description of Microcella daejonensis nov. sp, isolated from riverside soil.</title>
        <authorList>
            <person name="Molina K.M."/>
            <person name="Kim S.B."/>
        </authorList>
    </citation>
    <scope>NUCLEOTIDE SEQUENCE</scope>
    <source>
        <strain evidence="7">MMS21-STM12</strain>
    </source>
</reference>
<dbReference type="Pfam" id="PF02682">
    <property type="entry name" value="CT_C_D"/>
    <property type="match status" value="1"/>
</dbReference>
<evidence type="ECO:0000256" key="3">
    <source>
        <dbReference type="ARBA" id="ARBA00022840"/>
    </source>
</evidence>
<keyword evidence="8" id="KW-1185">Reference proteome</keyword>
<dbReference type="RefSeq" id="WP_267780017.1">
    <property type="nucleotide sequence ID" value="NZ_CP113089.1"/>
</dbReference>
<evidence type="ECO:0000313" key="8">
    <source>
        <dbReference type="Proteomes" id="UP001164706"/>
    </source>
</evidence>